<keyword evidence="1" id="KW-0812">Transmembrane</keyword>
<reference evidence="2 3" key="1">
    <citation type="submission" date="2018-11" db="EMBL/GenBank/DDBJ databases">
        <title>The draft genome sequence of Amphritea opalescens ANRC-JH13T.</title>
        <authorList>
            <person name="Fang Z."/>
            <person name="Zhang Y."/>
            <person name="Han X."/>
        </authorList>
    </citation>
    <scope>NUCLEOTIDE SEQUENCE [LARGE SCALE GENOMIC DNA]</scope>
    <source>
        <strain evidence="2 3">ANRC-JH13</strain>
    </source>
</reference>
<feature type="transmembrane region" description="Helical" evidence="1">
    <location>
        <begin position="21"/>
        <end position="45"/>
    </location>
</feature>
<dbReference type="AlphaFoldDB" id="A0A430KSY0"/>
<accession>A0A430KSY0</accession>
<dbReference type="Proteomes" id="UP000283087">
    <property type="component" value="Unassembled WGS sequence"/>
</dbReference>
<evidence type="ECO:0000313" key="3">
    <source>
        <dbReference type="Proteomes" id="UP000283087"/>
    </source>
</evidence>
<evidence type="ECO:0000313" key="2">
    <source>
        <dbReference type="EMBL" id="RTE66609.1"/>
    </source>
</evidence>
<evidence type="ECO:0000256" key="1">
    <source>
        <dbReference type="SAM" id="Phobius"/>
    </source>
</evidence>
<sequence length="105" mass="11834">MRQSSLKQRLRLRLIRRADNIKQNLAILMAGLGLFMLGFIALVLAQFLLADSMQRDIIALIGLIFVIGGAIIAAFGYISLSILRIFRFLLTDIQPNKNTDAHHDR</sequence>
<keyword evidence="1" id="KW-0472">Membrane</keyword>
<comment type="caution">
    <text evidence="2">The sequence shown here is derived from an EMBL/GenBank/DDBJ whole genome shotgun (WGS) entry which is preliminary data.</text>
</comment>
<keyword evidence="1" id="KW-1133">Transmembrane helix</keyword>
<keyword evidence="3" id="KW-1185">Reference proteome</keyword>
<feature type="transmembrane region" description="Helical" evidence="1">
    <location>
        <begin position="57"/>
        <end position="80"/>
    </location>
</feature>
<protein>
    <submittedName>
        <fullName evidence="2">Uncharacterized protein</fullName>
    </submittedName>
</protein>
<dbReference type="EMBL" id="RQXW01000004">
    <property type="protein sequence ID" value="RTE66609.1"/>
    <property type="molecule type" value="Genomic_DNA"/>
</dbReference>
<name>A0A430KSY0_9GAMM</name>
<organism evidence="2 3">
    <name type="scientific">Amphritea opalescens</name>
    <dbReference type="NCBI Taxonomy" id="2490544"/>
    <lineage>
        <taxon>Bacteria</taxon>
        <taxon>Pseudomonadati</taxon>
        <taxon>Pseudomonadota</taxon>
        <taxon>Gammaproteobacteria</taxon>
        <taxon>Oceanospirillales</taxon>
        <taxon>Oceanospirillaceae</taxon>
        <taxon>Amphritea</taxon>
    </lineage>
</organism>
<gene>
    <name evidence="2" type="ORF">EH243_05835</name>
</gene>
<dbReference type="RefSeq" id="WP_126157712.1">
    <property type="nucleotide sequence ID" value="NZ_RQXW01000004.1"/>
</dbReference>
<proteinExistence type="predicted"/>